<dbReference type="GO" id="GO:0009733">
    <property type="term" value="P:response to auxin"/>
    <property type="evidence" value="ECO:0007669"/>
    <property type="project" value="InterPro"/>
</dbReference>
<feature type="region of interest" description="Disordered" evidence="2">
    <location>
        <begin position="32"/>
        <end position="54"/>
    </location>
</feature>
<proteinExistence type="evidence at transcript level"/>
<accession>A9P2A6</accession>
<feature type="compositionally biased region" description="Basic residues" evidence="2">
    <location>
        <begin position="32"/>
        <end position="43"/>
    </location>
</feature>
<reference evidence="3" key="1">
    <citation type="journal article" date="2008" name="BMC Genomics">
        <title>A conifer genomics resource of 200,000 spruce (Picea spp.) ESTs and 6,464 high-quality, sequence-finished full-length cDNAs for Sitka spruce (Picea sitchensis).</title>
        <authorList>
            <person name="Ralph S.G."/>
            <person name="Chun H.J."/>
            <person name="Kolosova N."/>
            <person name="Cooper D."/>
            <person name="Oddy C."/>
            <person name="Ritland C.E."/>
            <person name="Kirkpatrick R."/>
            <person name="Moore R."/>
            <person name="Barber S."/>
            <person name="Holt R.A."/>
            <person name="Jones S.J."/>
            <person name="Marra M.A."/>
            <person name="Douglas C.J."/>
            <person name="Ritland K."/>
            <person name="Bohlmann J."/>
        </authorList>
    </citation>
    <scope>NUCLEOTIDE SEQUENCE</scope>
    <source>
        <tissue evidence="3">Green portion of the leader tissue</tissue>
    </source>
</reference>
<protein>
    <submittedName>
        <fullName evidence="3">Uncharacterized protein</fullName>
    </submittedName>
</protein>
<name>A9P2A6_PICSI</name>
<organism evidence="3">
    <name type="scientific">Picea sitchensis</name>
    <name type="common">Sitka spruce</name>
    <name type="synonym">Pinus sitchensis</name>
    <dbReference type="NCBI Taxonomy" id="3332"/>
    <lineage>
        <taxon>Eukaryota</taxon>
        <taxon>Viridiplantae</taxon>
        <taxon>Streptophyta</taxon>
        <taxon>Embryophyta</taxon>
        <taxon>Tracheophyta</taxon>
        <taxon>Spermatophyta</taxon>
        <taxon>Pinopsida</taxon>
        <taxon>Pinidae</taxon>
        <taxon>Conifers I</taxon>
        <taxon>Pinales</taxon>
        <taxon>Pinaceae</taxon>
        <taxon>Picea</taxon>
    </lineage>
</organism>
<dbReference type="AlphaFoldDB" id="A9P2A6"/>
<dbReference type="PANTHER" id="PTHR31374:SF29">
    <property type="entry name" value="SAUR-LIKE AUXIN-RESPONSIVE PROTEIN FAMILY"/>
    <property type="match status" value="1"/>
</dbReference>
<evidence type="ECO:0000256" key="2">
    <source>
        <dbReference type="SAM" id="MobiDB-lite"/>
    </source>
</evidence>
<evidence type="ECO:0000256" key="1">
    <source>
        <dbReference type="ARBA" id="ARBA00006974"/>
    </source>
</evidence>
<dbReference type="PANTHER" id="PTHR31374">
    <property type="entry name" value="AUXIN-INDUCED PROTEIN-LIKE-RELATED"/>
    <property type="match status" value="1"/>
</dbReference>
<comment type="similarity">
    <text evidence="1">Belongs to the ARG7 family.</text>
</comment>
<dbReference type="InterPro" id="IPR003676">
    <property type="entry name" value="SAUR_fam"/>
</dbReference>
<sequence length="141" mass="16299">MGQFDQGNDQHLQIHCPHLRMPSSLHLPHFHLHFPPHHHHHHDGHGSSQEEAHDFHKDVPKGCVAIYVGSEGEEHQRFVIPAVYINHPLFQKLLNEAEEEYGFEQKGAITIPCQVSDFQYVQALIDQQQQHRSHSTGFCIR</sequence>
<dbReference type="Pfam" id="PF02519">
    <property type="entry name" value="Auxin_inducible"/>
    <property type="match status" value="1"/>
</dbReference>
<feature type="compositionally biased region" description="Basic and acidic residues" evidence="2">
    <location>
        <begin position="44"/>
        <end position="54"/>
    </location>
</feature>
<dbReference type="EMBL" id="EF087784">
    <property type="protein sequence ID" value="ABK27017.1"/>
    <property type="molecule type" value="mRNA"/>
</dbReference>
<evidence type="ECO:0000313" key="3">
    <source>
        <dbReference type="EMBL" id="ABK27017.1"/>
    </source>
</evidence>